<evidence type="ECO:0000259" key="1">
    <source>
        <dbReference type="Pfam" id="PF08808"/>
    </source>
</evidence>
<dbReference type="RefSeq" id="WP_163759284.1">
    <property type="nucleotide sequence ID" value="NZ_BLKW01000004.1"/>
</dbReference>
<feature type="domain" description="RES" evidence="1">
    <location>
        <begin position="3"/>
        <end position="159"/>
    </location>
</feature>
<sequence length="183" mass="19851">MRLWRVLPWDPSAPVAKPGHALWVPREYQGSGRHDAPDRYGCLYVAETAVSAVAEMLAPFRGTGDLTPGLLVRSGRQLALAELELAATARLVDLDEPSVLVAESLRPSVVATGRRSVTQAYALAQFERHPEAAGLRWWSTLEASWLQVTLFDRALDALTVRGVRTLSVDDEAVTAAATHLGLA</sequence>
<dbReference type="Pfam" id="PF08808">
    <property type="entry name" value="RES"/>
    <property type="match status" value="1"/>
</dbReference>
<reference evidence="2 3" key="1">
    <citation type="journal article" date="2019" name="Emerg. Microbes Infect.">
        <title>Comprehensive subspecies identification of 175 nontuberculous mycobacteria species based on 7547 genomic profiles.</title>
        <authorList>
            <person name="Matsumoto Y."/>
            <person name="Kinjo T."/>
            <person name="Motooka D."/>
            <person name="Nabeya D."/>
            <person name="Jung N."/>
            <person name="Uechi K."/>
            <person name="Horii T."/>
            <person name="Iida T."/>
            <person name="Fujita J."/>
            <person name="Nakamura S."/>
        </authorList>
    </citation>
    <scope>NUCLEOTIDE SEQUENCE [LARGE SCALE GENOMIC DNA]</scope>
    <source>
        <strain evidence="2 3">JCM 17322</strain>
    </source>
</reference>
<comment type="caution">
    <text evidence="2">The sequence shown here is derived from an EMBL/GenBank/DDBJ whole genome shotgun (WGS) entry which is preliminary data.</text>
</comment>
<proteinExistence type="predicted"/>
<dbReference type="InterPro" id="IPR014914">
    <property type="entry name" value="RES_dom"/>
</dbReference>
<protein>
    <recommendedName>
        <fullName evidence="1">RES domain-containing protein</fullName>
    </recommendedName>
</protein>
<name>A0A7I9Y2A3_9MYCO</name>
<gene>
    <name evidence="2" type="ORF">MBOT_35250</name>
</gene>
<dbReference type="Proteomes" id="UP000465361">
    <property type="component" value="Unassembled WGS sequence"/>
</dbReference>
<evidence type="ECO:0000313" key="3">
    <source>
        <dbReference type="Proteomes" id="UP000465361"/>
    </source>
</evidence>
<organism evidence="2 3">
    <name type="scientific">Mycobacterium botniense</name>
    <dbReference type="NCBI Taxonomy" id="84962"/>
    <lineage>
        <taxon>Bacteria</taxon>
        <taxon>Bacillati</taxon>
        <taxon>Actinomycetota</taxon>
        <taxon>Actinomycetes</taxon>
        <taxon>Mycobacteriales</taxon>
        <taxon>Mycobacteriaceae</taxon>
        <taxon>Mycobacterium</taxon>
    </lineage>
</organism>
<evidence type="ECO:0000313" key="2">
    <source>
        <dbReference type="EMBL" id="GFG76160.1"/>
    </source>
</evidence>
<keyword evidence="3" id="KW-1185">Reference proteome</keyword>
<accession>A0A7I9Y2A3</accession>
<dbReference type="AlphaFoldDB" id="A0A7I9Y2A3"/>
<dbReference type="EMBL" id="BLKW01000004">
    <property type="protein sequence ID" value="GFG76160.1"/>
    <property type="molecule type" value="Genomic_DNA"/>
</dbReference>